<dbReference type="Gene3D" id="3.10.105.10">
    <property type="entry name" value="Dipeptide-binding Protein, Domain 3"/>
    <property type="match status" value="1"/>
</dbReference>
<evidence type="ECO:0000256" key="1">
    <source>
        <dbReference type="ARBA" id="ARBA00005695"/>
    </source>
</evidence>
<comment type="caution">
    <text evidence="6">The sequence shown here is derived from an EMBL/GenBank/DDBJ whole genome shotgun (WGS) entry which is preliminary data.</text>
</comment>
<dbReference type="CDD" id="cd00995">
    <property type="entry name" value="PBP2_NikA_DppA_OppA_like"/>
    <property type="match status" value="1"/>
</dbReference>
<gene>
    <name evidence="6" type="ORF">GCM10023185_41470</name>
</gene>
<proteinExistence type="inferred from homology"/>
<dbReference type="Proteomes" id="UP001501153">
    <property type="component" value="Unassembled WGS sequence"/>
</dbReference>
<organism evidence="6 7">
    <name type="scientific">Hymenobacter saemangeumensis</name>
    <dbReference type="NCBI Taxonomy" id="1084522"/>
    <lineage>
        <taxon>Bacteria</taxon>
        <taxon>Pseudomonadati</taxon>
        <taxon>Bacteroidota</taxon>
        <taxon>Cytophagia</taxon>
        <taxon>Cytophagales</taxon>
        <taxon>Hymenobacteraceae</taxon>
        <taxon>Hymenobacter</taxon>
    </lineage>
</organism>
<name>A0ABP8ISC5_9BACT</name>
<dbReference type="EMBL" id="BAABGZ010000079">
    <property type="protein sequence ID" value="GAA4368568.1"/>
    <property type="molecule type" value="Genomic_DNA"/>
</dbReference>
<feature type="signal peptide" evidence="4">
    <location>
        <begin position="1"/>
        <end position="24"/>
    </location>
</feature>
<sequence>MKYCLWASLVLAIAAALSSTGCRSHPEASRPIRIRWSHDPENLDPLVLPNQQASDAANLLYCGLLQYDLLQDKVVPLLVEAFPTVTPVGDSLTRLSFRLRPQARWDDGQPVLAQDIDFTLKLMFCPGLPNEGARLQFAFIEALRLDDADPRRFTLVCRGQSPELAKRAGDFPVLSEASLDPEHRLRALSLTQLQNRPASAPADSMLAGFARRYQAVFQKPGPGYIAGCGPYDLVSWEKDQYLHFKRKPNWWADQIQPWPEMLSAYPPQLEYAIIPDDATASLALQRGEVDLYAAVPAREFQRLQRMASLREKLAFYSAPSYDVVTAGFNTRRPALADPATRRALSRLFDAAGLLAATQLGTGTRTVGLISPADRANYNDSLPLTPFDPKAAGQLLQAAGWQRQPAGGWQRMRRGAKPQLLQLKLRYRSDEATFETAALQFRAAAAQLGIPVVLQPTEASLLNPALHSGDFDLYVRTLKGNPFVFNFAPILHSESVGQGNMTGYGTPASDQLIEAVARAETPAQKAMLLRRFQARLQDDMPLVPLFFLPTRVVASRDLTGLHVSGLKPGYMATTIRRTSPSATAP</sequence>
<evidence type="ECO:0000256" key="3">
    <source>
        <dbReference type="ARBA" id="ARBA00022729"/>
    </source>
</evidence>
<dbReference type="InterPro" id="IPR000914">
    <property type="entry name" value="SBP_5_dom"/>
</dbReference>
<dbReference type="PANTHER" id="PTHR30290">
    <property type="entry name" value="PERIPLASMIC BINDING COMPONENT OF ABC TRANSPORTER"/>
    <property type="match status" value="1"/>
</dbReference>
<dbReference type="PROSITE" id="PS51257">
    <property type="entry name" value="PROKAR_LIPOPROTEIN"/>
    <property type="match status" value="1"/>
</dbReference>
<dbReference type="SUPFAM" id="SSF53850">
    <property type="entry name" value="Periplasmic binding protein-like II"/>
    <property type="match status" value="1"/>
</dbReference>
<dbReference type="InterPro" id="IPR030678">
    <property type="entry name" value="Peptide/Ni-bd"/>
</dbReference>
<accession>A0ABP8ISC5</accession>
<evidence type="ECO:0000256" key="2">
    <source>
        <dbReference type="ARBA" id="ARBA00022448"/>
    </source>
</evidence>
<dbReference type="RefSeq" id="WP_345238062.1">
    <property type="nucleotide sequence ID" value="NZ_BAABGZ010000079.1"/>
</dbReference>
<evidence type="ECO:0000256" key="4">
    <source>
        <dbReference type="SAM" id="SignalP"/>
    </source>
</evidence>
<dbReference type="Gene3D" id="3.40.190.10">
    <property type="entry name" value="Periplasmic binding protein-like II"/>
    <property type="match status" value="1"/>
</dbReference>
<evidence type="ECO:0000313" key="6">
    <source>
        <dbReference type="EMBL" id="GAA4368568.1"/>
    </source>
</evidence>
<keyword evidence="3 4" id="KW-0732">Signal</keyword>
<reference evidence="7" key="1">
    <citation type="journal article" date="2019" name="Int. J. Syst. Evol. Microbiol.">
        <title>The Global Catalogue of Microorganisms (GCM) 10K type strain sequencing project: providing services to taxonomists for standard genome sequencing and annotation.</title>
        <authorList>
            <consortium name="The Broad Institute Genomics Platform"/>
            <consortium name="The Broad Institute Genome Sequencing Center for Infectious Disease"/>
            <person name="Wu L."/>
            <person name="Ma J."/>
        </authorList>
    </citation>
    <scope>NUCLEOTIDE SEQUENCE [LARGE SCALE GENOMIC DNA]</scope>
    <source>
        <strain evidence="7">JCM 17923</strain>
    </source>
</reference>
<keyword evidence="7" id="KW-1185">Reference proteome</keyword>
<evidence type="ECO:0000259" key="5">
    <source>
        <dbReference type="Pfam" id="PF00496"/>
    </source>
</evidence>
<dbReference type="PANTHER" id="PTHR30290:SF9">
    <property type="entry name" value="OLIGOPEPTIDE-BINDING PROTEIN APPA"/>
    <property type="match status" value="1"/>
</dbReference>
<dbReference type="Pfam" id="PF00496">
    <property type="entry name" value="SBP_bac_5"/>
    <property type="match status" value="1"/>
</dbReference>
<feature type="domain" description="Solute-binding protein family 5" evidence="5">
    <location>
        <begin position="73"/>
        <end position="476"/>
    </location>
</feature>
<comment type="similarity">
    <text evidence="1">Belongs to the bacterial solute-binding protein 5 family.</text>
</comment>
<feature type="chain" id="PRO_5047205701" description="Solute-binding protein family 5 domain-containing protein" evidence="4">
    <location>
        <begin position="25"/>
        <end position="584"/>
    </location>
</feature>
<evidence type="ECO:0000313" key="7">
    <source>
        <dbReference type="Proteomes" id="UP001501153"/>
    </source>
</evidence>
<dbReference type="InterPro" id="IPR039424">
    <property type="entry name" value="SBP_5"/>
</dbReference>
<keyword evidence="2" id="KW-0813">Transport</keyword>
<dbReference type="PIRSF" id="PIRSF002741">
    <property type="entry name" value="MppA"/>
    <property type="match status" value="1"/>
</dbReference>
<protein>
    <recommendedName>
        <fullName evidence="5">Solute-binding protein family 5 domain-containing protein</fullName>
    </recommendedName>
</protein>